<name>A0ABY4HLM6_9FLAO</name>
<evidence type="ECO:0000313" key="2">
    <source>
        <dbReference type="EMBL" id="UOX33196.1"/>
    </source>
</evidence>
<protein>
    <submittedName>
        <fullName evidence="2">Uncharacterized protein</fullName>
    </submittedName>
</protein>
<evidence type="ECO:0000256" key="1">
    <source>
        <dbReference type="SAM" id="Phobius"/>
    </source>
</evidence>
<keyword evidence="1" id="KW-0472">Membrane</keyword>
<accession>A0ABY4HLM6</accession>
<sequence>MDGTKIIELASYTLPALITGGVAYFLFHSFFKNEENRRRFELLKENQKQALPIRLQAYERIVLLLERINPTQLLLRVSPISNDKNDYATLLIHTIQTEFEHNLTQQVYLTSATWDIINKAKNSTIQLIRQTSIEEDVLNAEKLREAILISLTENEAPSAIAISYLKEELKTVF</sequence>
<dbReference type="Proteomes" id="UP000830454">
    <property type="component" value="Chromosome"/>
</dbReference>
<feature type="transmembrane region" description="Helical" evidence="1">
    <location>
        <begin position="12"/>
        <end position="31"/>
    </location>
</feature>
<dbReference type="RefSeq" id="WP_045967376.1">
    <property type="nucleotide sequence ID" value="NZ_CP090145.1"/>
</dbReference>
<evidence type="ECO:0000313" key="3">
    <source>
        <dbReference type="Proteomes" id="UP000830454"/>
    </source>
</evidence>
<reference evidence="2" key="1">
    <citation type="submission" date="2021-12" db="EMBL/GenBank/DDBJ databases">
        <authorList>
            <person name="Cha I.-T."/>
            <person name="Lee K.-E."/>
            <person name="Park S.-J."/>
        </authorList>
    </citation>
    <scope>NUCLEOTIDE SEQUENCE</scope>
    <source>
        <strain evidence="2">YSM-43</strain>
    </source>
</reference>
<organism evidence="2 3">
    <name type="scientific">Flavobacterium sediminilitoris</name>
    <dbReference type="NCBI Taxonomy" id="2024526"/>
    <lineage>
        <taxon>Bacteria</taxon>
        <taxon>Pseudomonadati</taxon>
        <taxon>Bacteroidota</taxon>
        <taxon>Flavobacteriia</taxon>
        <taxon>Flavobacteriales</taxon>
        <taxon>Flavobacteriaceae</taxon>
        <taxon>Flavobacterium</taxon>
    </lineage>
</organism>
<reference evidence="2" key="2">
    <citation type="submission" date="2022-04" db="EMBL/GenBank/DDBJ databases">
        <title>Complete Genome Sequence of Flavobacterium sediminilitoris YSM-43, Isolated from a Tidal Sediment.</title>
        <authorList>
            <person name="Lee P.A."/>
        </authorList>
    </citation>
    <scope>NUCLEOTIDE SEQUENCE</scope>
    <source>
        <strain evidence="2">YSM-43</strain>
    </source>
</reference>
<dbReference type="EMBL" id="CP090145">
    <property type="protein sequence ID" value="UOX33196.1"/>
    <property type="molecule type" value="Genomic_DNA"/>
</dbReference>
<dbReference type="Pfam" id="PF25589">
    <property type="entry name" value="DUF7935"/>
    <property type="match status" value="1"/>
</dbReference>
<keyword evidence="1" id="KW-1133">Transmembrane helix</keyword>
<keyword evidence="3" id="KW-1185">Reference proteome</keyword>
<gene>
    <name evidence="2" type="ORF">LXD69_14260</name>
</gene>
<dbReference type="InterPro" id="IPR057695">
    <property type="entry name" value="DUF7935"/>
</dbReference>
<proteinExistence type="predicted"/>
<keyword evidence="1" id="KW-0812">Transmembrane</keyword>